<dbReference type="Proteomes" id="UP000077384">
    <property type="component" value="Unassembled WGS sequence"/>
</dbReference>
<dbReference type="EMBL" id="LITQ01000022">
    <property type="protein sequence ID" value="OAA92047.1"/>
    <property type="molecule type" value="Genomic_DNA"/>
</dbReference>
<dbReference type="GO" id="GO:0003700">
    <property type="term" value="F:DNA-binding transcription factor activity"/>
    <property type="evidence" value="ECO:0007669"/>
    <property type="project" value="InterPro"/>
</dbReference>
<dbReference type="InterPro" id="IPR036390">
    <property type="entry name" value="WH_DNA-bd_sf"/>
</dbReference>
<dbReference type="PANTHER" id="PTHR30432:SF1">
    <property type="entry name" value="DNA-BINDING TRANSCRIPTIONAL DUAL REGULATOR MODE"/>
    <property type="match status" value="1"/>
</dbReference>
<dbReference type="Proteomes" id="UP000093694">
    <property type="component" value="Unassembled WGS sequence"/>
</dbReference>
<evidence type="ECO:0000313" key="6">
    <source>
        <dbReference type="Proteomes" id="UP000093694"/>
    </source>
</evidence>
<dbReference type="InterPro" id="IPR051815">
    <property type="entry name" value="Molybdate_resp_trans_reg"/>
</dbReference>
<reference evidence="4 6" key="2">
    <citation type="journal article" date="2016" name="Front. Microbiol.">
        <title>Industrial Acetogenic Biocatalysts: A Comparative Metabolic and Genomic Analysis.</title>
        <authorList>
            <person name="Bengelsdorf F."/>
            <person name="Poehlein A."/>
            <person name="Sonja S."/>
            <person name="Erz C."/>
            <person name="Hummel T."/>
            <person name="Hoffmeister S."/>
            <person name="Daniel R."/>
            <person name="Durre P."/>
        </authorList>
    </citation>
    <scope>NUCLEOTIDE SEQUENCE [LARGE SCALE GENOMIC DNA]</scope>
    <source>
        <strain evidence="4 6">PTA-10522</strain>
    </source>
</reference>
<name>A0A166SDU2_9CLOT</name>
<sequence>MEKEKKTTGGIIAAAGKTSERDETYPLRKIGSITIVKRIVLTFQKAGVSPIVVITGYKSEEIERNLAYYGVIFLYNGEYENSQMLDSVKIGLDFLKNKCDQVIFNPVSAPLFTPETIQKMIECDKQLLSPSYHGKTGHPLLISSKLIPQVLKYDGNGGMEGAIQNIGVERQLMDVEDEGILSDTGDPCQLEKLLKKHNQRILHPFVKISIEKESMFFNSRTKLLLILIQNTHSVRNACKHMALSYSKAWNMLNQLEEELGYAVVKRKHGGRNGGKTYLTEEGMEFLKKYEQFEHNVRQYAKDEFDRLF</sequence>
<dbReference type="GO" id="GO:0016779">
    <property type="term" value="F:nucleotidyltransferase activity"/>
    <property type="evidence" value="ECO:0007669"/>
    <property type="project" value="UniProtKB-ARBA"/>
</dbReference>
<proteinExistence type="predicted"/>
<dbReference type="Pfam" id="PF12804">
    <property type="entry name" value="NTP_transf_3"/>
    <property type="match status" value="1"/>
</dbReference>
<evidence type="ECO:0000259" key="1">
    <source>
        <dbReference type="Pfam" id="PF00126"/>
    </source>
</evidence>
<dbReference type="SUPFAM" id="SSF46785">
    <property type="entry name" value="Winged helix' DNA-binding domain"/>
    <property type="match status" value="1"/>
</dbReference>
<evidence type="ECO:0000259" key="2">
    <source>
        <dbReference type="Pfam" id="PF12804"/>
    </source>
</evidence>
<keyword evidence="3" id="KW-0238">DNA-binding</keyword>
<dbReference type="PANTHER" id="PTHR30432">
    <property type="entry name" value="TRANSCRIPTIONAL REGULATOR MODE"/>
    <property type="match status" value="1"/>
</dbReference>
<dbReference type="InterPro" id="IPR000847">
    <property type="entry name" value="LysR_HTH_N"/>
</dbReference>
<dbReference type="InterPro" id="IPR036388">
    <property type="entry name" value="WH-like_DNA-bd_sf"/>
</dbReference>
<dbReference type="SUPFAM" id="SSF53448">
    <property type="entry name" value="Nucleotide-diphospho-sugar transferases"/>
    <property type="match status" value="1"/>
</dbReference>
<evidence type="ECO:0000313" key="5">
    <source>
        <dbReference type="Proteomes" id="UP000077384"/>
    </source>
</evidence>
<gene>
    <name evidence="4" type="ORF">CLCOS_28780</name>
    <name evidence="3" type="ORF">WX73_01160</name>
</gene>
<keyword evidence="6" id="KW-1185">Reference proteome</keyword>
<organism evidence="3 5">
    <name type="scientific">Clostridium coskatii</name>
    <dbReference type="NCBI Taxonomy" id="1705578"/>
    <lineage>
        <taxon>Bacteria</taxon>
        <taxon>Bacillati</taxon>
        <taxon>Bacillota</taxon>
        <taxon>Clostridia</taxon>
        <taxon>Eubacteriales</taxon>
        <taxon>Clostridiaceae</taxon>
        <taxon>Clostridium</taxon>
    </lineage>
</organism>
<feature type="domain" description="HTH lysR-type" evidence="1">
    <location>
        <begin position="227"/>
        <end position="282"/>
    </location>
</feature>
<dbReference type="Pfam" id="PF00126">
    <property type="entry name" value="HTH_1"/>
    <property type="match status" value="1"/>
</dbReference>
<dbReference type="InterPro" id="IPR025877">
    <property type="entry name" value="MobA-like_NTP_Trfase"/>
</dbReference>
<accession>A0A166SDU2</accession>
<dbReference type="Gene3D" id="3.90.550.10">
    <property type="entry name" value="Spore Coat Polysaccharide Biosynthesis Protein SpsA, Chain A"/>
    <property type="match status" value="1"/>
</dbReference>
<protein>
    <submittedName>
        <fullName evidence="3">DNA-binding transcriptional regulator ModE</fullName>
    </submittedName>
</protein>
<dbReference type="RefSeq" id="WP_063601687.1">
    <property type="nucleotide sequence ID" value="NZ_LITQ01000022.1"/>
</dbReference>
<dbReference type="InterPro" id="IPR029044">
    <property type="entry name" value="Nucleotide-diphossugar_trans"/>
</dbReference>
<dbReference type="AlphaFoldDB" id="A0A166SDU2"/>
<feature type="domain" description="MobA-like NTP transferase" evidence="2">
    <location>
        <begin position="10"/>
        <end position="164"/>
    </location>
</feature>
<reference evidence="3 5" key="1">
    <citation type="journal article" date="2015" name="Biotechnol. Bioeng.">
        <title>Genome sequence and phenotypic characterization of Caulobacter segnis.</title>
        <authorList>
            <person name="Patel S."/>
            <person name="Fletcher B."/>
            <person name="Scott D.C."/>
            <person name="Ely B."/>
        </authorList>
    </citation>
    <scope>NUCLEOTIDE SEQUENCE [LARGE SCALE GENOMIC DNA]</scope>
    <source>
        <strain evidence="3 5">PS02</strain>
    </source>
</reference>
<dbReference type="PATRIC" id="fig|1705578.3.peg.1555"/>
<dbReference type="EMBL" id="LROR01000056">
    <property type="protein sequence ID" value="OBR92641.1"/>
    <property type="molecule type" value="Genomic_DNA"/>
</dbReference>
<evidence type="ECO:0000313" key="4">
    <source>
        <dbReference type="EMBL" id="OBR92641.1"/>
    </source>
</evidence>
<dbReference type="GO" id="GO:0003677">
    <property type="term" value="F:DNA binding"/>
    <property type="evidence" value="ECO:0007669"/>
    <property type="project" value="UniProtKB-KW"/>
</dbReference>
<dbReference type="Gene3D" id="1.10.10.10">
    <property type="entry name" value="Winged helix-like DNA-binding domain superfamily/Winged helix DNA-binding domain"/>
    <property type="match status" value="1"/>
</dbReference>
<evidence type="ECO:0000313" key="3">
    <source>
        <dbReference type="EMBL" id="OAA92047.1"/>
    </source>
</evidence>
<comment type="caution">
    <text evidence="3">The sequence shown here is derived from an EMBL/GenBank/DDBJ whole genome shotgun (WGS) entry which is preliminary data.</text>
</comment>